<dbReference type="Gene3D" id="3.90.180.10">
    <property type="entry name" value="Medium-chain alcohol dehydrogenases, catalytic domain"/>
    <property type="match status" value="1"/>
</dbReference>
<dbReference type="InterPro" id="IPR050129">
    <property type="entry name" value="Zn_alcohol_dh"/>
</dbReference>
<dbReference type="Gene3D" id="3.40.50.720">
    <property type="entry name" value="NAD(P)-binding Rossmann-like Domain"/>
    <property type="match status" value="1"/>
</dbReference>
<dbReference type="PANTHER" id="PTHR43401">
    <property type="entry name" value="L-THREONINE 3-DEHYDROGENASE"/>
    <property type="match status" value="1"/>
</dbReference>
<dbReference type="Proteomes" id="UP000584642">
    <property type="component" value="Unassembled WGS sequence"/>
</dbReference>
<dbReference type="Pfam" id="PF08240">
    <property type="entry name" value="ADH_N"/>
    <property type="match status" value="1"/>
</dbReference>
<proteinExistence type="predicted"/>
<evidence type="ECO:0000313" key="4">
    <source>
        <dbReference type="EMBL" id="NYZ18986.1"/>
    </source>
</evidence>
<feature type="domain" description="Alcohol dehydrogenase-like C-terminal" evidence="2">
    <location>
        <begin position="218"/>
        <end position="289"/>
    </location>
</feature>
<evidence type="ECO:0000313" key="5">
    <source>
        <dbReference type="Proteomes" id="UP000584642"/>
    </source>
</evidence>
<reference evidence="4 5" key="1">
    <citation type="submission" date="2020-05" db="EMBL/GenBank/DDBJ databases">
        <title>Azospirillum oleiclasticum sp. nov, a nitrogen-fixing and heavy crude oil-emulsifying bacterium isolated from the crude oil of Yumen Oilfield.</title>
        <authorList>
            <person name="Wu D."/>
            <person name="Cai M."/>
            <person name="Zhang X."/>
        </authorList>
    </citation>
    <scope>NUCLEOTIDE SEQUENCE [LARGE SCALE GENOMIC DNA]</scope>
    <source>
        <strain evidence="4 5">ROY-1-1-2</strain>
    </source>
</reference>
<organism evidence="4 5">
    <name type="scientific">Azospirillum oleiclasticum</name>
    <dbReference type="NCBI Taxonomy" id="2735135"/>
    <lineage>
        <taxon>Bacteria</taxon>
        <taxon>Pseudomonadati</taxon>
        <taxon>Pseudomonadota</taxon>
        <taxon>Alphaproteobacteria</taxon>
        <taxon>Rhodospirillales</taxon>
        <taxon>Azospirillaceae</taxon>
        <taxon>Azospirillum</taxon>
    </lineage>
</organism>
<protein>
    <submittedName>
        <fullName evidence="4">Alcohol dehydrogenase catalytic domain-containing protein</fullName>
    </submittedName>
</protein>
<evidence type="ECO:0000256" key="1">
    <source>
        <dbReference type="ARBA" id="ARBA00023002"/>
    </source>
</evidence>
<accession>A0ABX2T3W0</accession>
<dbReference type="InterPro" id="IPR013149">
    <property type="entry name" value="ADH-like_C"/>
</dbReference>
<keyword evidence="1" id="KW-0560">Oxidoreductase</keyword>
<feature type="domain" description="Alcohol dehydrogenase-like N-terminal" evidence="3">
    <location>
        <begin position="23"/>
        <end position="127"/>
    </location>
</feature>
<comment type="caution">
    <text evidence="4">The sequence shown here is derived from an EMBL/GenBank/DDBJ whole genome shotgun (WGS) entry which is preliminary data.</text>
</comment>
<dbReference type="PANTHER" id="PTHR43401:SF2">
    <property type="entry name" value="L-THREONINE 3-DEHYDROGENASE"/>
    <property type="match status" value="1"/>
</dbReference>
<dbReference type="InterPro" id="IPR011032">
    <property type="entry name" value="GroES-like_sf"/>
</dbReference>
<keyword evidence="5" id="KW-1185">Reference proteome</keyword>
<dbReference type="RefSeq" id="WP_180280675.1">
    <property type="nucleotide sequence ID" value="NZ_JABFDB010000001.1"/>
</dbReference>
<dbReference type="EMBL" id="JABFDB010000001">
    <property type="protein sequence ID" value="NYZ18986.1"/>
    <property type="molecule type" value="Genomic_DNA"/>
</dbReference>
<evidence type="ECO:0000259" key="3">
    <source>
        <dbReference type="Pfam" id="PF08240"/>
    </source>
</evidence>
<evidence type="ECO:0000259" key="2">
    <source>
        <dbReference type="Pfam" id="PF00107"/>
    </source>
</evidence>
<dbReference type="Pfam" id="PF00107">
    <property type="entry name" value="ADH_zinc_N"/>
    <property type="match status" value="1"/>
</dbReference>
<gene>
    <name evidence="4" type="ORF">HND93_04620</name>
</gene>
<dbReference type="InterPro" id="IPR013154">
    <property type="entry name" value="ADH-like_N"/>
</dbReference>
<dbReference type="SUPFAM" id="SSF51735">
    <property type="entry name" value="NAD(P)-binding Rossmann-fold domains"/>
    <property type="match status" value="1"/>
</dbReference>
<sequence length="329" mass="34359">MKALVYTRPLTLDLRDEPEPVPGPDELLVRVDACGICGSDLHGYHGHDSRRVPPLILGHEAAGRVAAGPQTGRRVAINPLVTCGVCDACVSGRANLCPERRLIGMARPGAFAELVTIPAVNVCDVPDTLPAEHAALAEPTAVAVHAAALAARASTRPLGECDALVIGGGGIGVLAALVLQSHGVRRLRVAETNPLRRAPLAARAIGEPFDPVADPPAEGRFDVVIDAVGADATRRLAVHAVRPGGVVVHVGLQGGEGGLDIRRITLQEITVIGTYTYTPLDFRTALRGLAEGAYGDLSWIERRPLDEGARAFADLDEGRSAAAKIVLVP</sequence>
<dbReference type="InterPro" id="IPR036291">
    <property type="entry name" value="NAD(P)-bd_dom_sf"/>
</dbReference>
<name>A0ABX2T3W0_9PROT</name>
<dbReference type="SUPFAM" id="SSF50129">
    <property type="entry name" value="GroES-like"/>
    <property type="match status" value="1"/>
</dbReference>